<evidence type="ECO:0000256" key="4">
    <source>
        <dbReference type="ARBA" id="ARBA00023163"/>
    </source>
</evidence>
<dbReference type="Pfam" id="PF03466">
    <property type="entry name" value="LysR_substrate"/>
    <property type="match status" value="1"/>
</dbReference>
<dbReference type="PROSITE" id="PS50931">
    <property type="entry name" value="HTH_LYSR"/>
    <property type="match status" value="1"/>
</dbReference>
<dbReference type="Proteomes" id="UP000004892">
    <property type="component" value="Unassembled WGS sequence"/>
</dbReference>
<dbReference type="InterPro" id="IPR036388">
    <property type="entry name" value="WH-like_DNA-bd_sf"/>
</dbReference>
<dbReference type="HOGENOM" id="CLU_039613_6_1_10"/>
<evidence type="ECO:0000256" key="2">
    <source>
        <dbReference type="ARBA" id="ARBA00023015"/>
    </source>
</evidence>
<evidence type="ECO:0000313" key="7">
    <source>
        <dbReference type="Proteomes" id="UP000004892"/>
    </source>
</evidence>
<dbReference type="InterPro" id="IPR005119">
    <property type="entry name" value="LysR_subst-bd"/>
</dbReference>
<accession>H1DJ73</accession>
<evidence type="ECO:0000313" key="6">
    <source>
        <dbReference type="EMBL" id="EHP46328.1"/>
    </source>
</evidence>
<proteinExistence type="inferred from homology"/>
<dbReference type="SUPFAM" id="SSF53850">
    <property type="entry name" value="Periplasmic binding protein-like II"/>
    <property type="match status" value="1"/>
</dbReference>
<dbReference type="Gene3D" id="1.10.10.10">
    <property type="entry name" value="Winged helix-like DNA-binding domain superfamily/Winged helix DNA-binding domain"/>
    <property type="match status" value="1"/>
</dbReference>
<dbReference type="InterPro" id="IPR000847">
    <property type="entry name" value="LysR_HTH_N"/>
</dbReference>
<dbReference type="AlphaFoldDB" id="H1DJ73"/>
<dbReference type="STRING" id="742817.HMPREF9449_01945"/>
<keyword evidence="3" id="KW-0238">DNA-binding</keyword>
<comment type="similarity">
    <text evidence="1">Belongs to the LysR transcriptional regulatory family.</text>
</comment>
<keyword evidence="2" id="KW-0805">Transcription regulation</keyword>
<dbReference type="GeneID" id="98069501"/>
<dbReference type="Pfam" id="PF00126">
    <property type="entry name" value="HTH_1"/>
    <property type="match status" value="1"/>
</dbReference>
<dbReference type="RefSeq" id="WP_009137092.1">
    <property type="nucleotide sequence ID" value="NZ_JH594596.1"/>
</dbReference>
<dbReference type="GO" id="GO:0003700">
    <property type="term" value="F:DNA-binding transcription factor activity"/>
    <property type="evidence" value="ECO:0007669"/>
    <property type="project" value="InterPro"/>
</dbReference>
<dbReference type="PATRIC" id="fig|742817.3.peg.2071"/>
<feature type="domain" description="HTH lysR-type" evidence="5">
    <location>
        <begin position="1"/>
        <end position="58"/>
    </location>
</feature>
<dbReference type="Gene3D" id="3.40.190.290">
    <property type="match status" value="1"/>
</dbReference>
<protein>
    <recommendedName>
        <fullName evidence="5">HTH lysR-type domain-containing protein</fullName>
    </recommendedName>
</protein>
<dbReference type="PANTHER" id="PTHR30126">
    <property type="entry name" value="HTH-TYPE TRANSCRIPTIONAL REGULATOR"/>
    <property type="match status" value="1"/>
</dbReference>
<dbReference type="SUPFAM" id="SSF46785">
    <property type="entry name" value="Winged helix' DNA-binding domain"/>
    <property type="match status" value="1"/>
</dbReference>
<evidence type="ECO:0000256" key="1">
    <source>
        <dbReference type="ARBA" id="ARBA00009437"/>
    </source>
</evidence>
<gene>
    <name evidence="6" type="ORF">HMPREF9449_01945</name>
</gene>
<evidence type="ECO:0000259" key="5">
    <source>
        <dbReference type="PROSITE" id="PS50931"/>
    </source>
</evidence>
<comment type="caution">
    <text evidence="6">The sequence shown here is derived from an EMBL/GenBank/DDBJ whole genome shotgun (WGS) entry which is preliminary data.</text>
</comment>
<dbReference type="EMBL" id="ADMC01000025">
    <property type="protein sequence ID" value="EHP46328.1"/>
    <property type="molecule type" value="Genomic_DNA"/>
</dbReference>
<keyword evidence="7" id="KW-1185">Reference proteome</keyword>
<dbReference type="PANTHER" id="PTHR30126:SF39">
    <property type="entry name" value="HTH-TYPE TRANSCRIPTIONAL REGULATOR CYSL"/>
    <property type="match status" value="1"/>
</dbReference>
<reference evidence="6 7" key="1">
    <citation type="submission" date="2012-01" db="EMBL/GenBank/DDBJ databases">
        <title>The Genome Sequence of Odoribacter laneus YIT 12061.</title>
        <authorList>
            <consortium name="The Broad Institute Genome Sequencing Platform"/>
            <person name="Earl A."/>
            <person name="Ward D."/>
            <person name="Feldgarden M."/>
            <person name="Gevers D."/>
            <person name="Morotomi M."/>
            <person name="Young S.K."/>
            <person name="Zeng Q."/>
            <person name="Gargeya S."/>
            <person name="Fitzgerald M."/>
            <person name="Haas B."/>
            <person name="Abouelleil A."/>
            <person name="Alvarado L."/>
            <person name="Arachchi H.M."/>
            <person name="Berlin A."/>
            <person name="Chapman S.B."/>
            <person name="Gearin G."/>
            <person name="Goldberg J."/>
            <person name="Griggs A."/>
            <person name="Gujja S."/>
            <person name="Hansen M."/>
            <person name="Heiman D."/>
            <person name="Howarth C."/>
            <person name="Larimer J."/>
            <person name="Lui A."/>
            <person name="MacDonald P.J.P."/>
            <person name="McCowen C."/>
            <person name="Montmayeur A."/>
            <person name="Murphy C."/>
            <person name="Neiman D."/>
            <person name="Pearson M."/>
            <person name="Priest M."/>
            <person name="Roberts A."/>
            <person name="Saif S."/>
            <person name="Shea T."/>
            <person name="Sisk P."/>
            <person name="Stolte C."/>
            <person name="Sykes S."/>
            <person name="Wortman J."/>
            <person name="Nusbaum C."/>
            <person name="Birren B."/>
        </authorList>
    </citation>
    <scope>NUCLEOTIDE SEQUENCE [LARGE SCALE GENOMIC DNA]</scope>
    <source>
        <strain evidence="6 7">YIT 12061</strain>
    </source>
</reference>
<dbReference type="InterPro" id="IPR036390">
    <property type="entry name" value="WH_DNA-bd_sf"/>
</dbReference>
<organism evidence="6 7">
    <name type="scientific">Odoribacter laneus YIT 12061</name>
    <dbReference type="NCBI Taxonomy" id="742817"/>
    <lineage>
        <taxon>Bacteria</taxon>
        <taxon>Pseudomonadati</taxon>
        <taxon>Bacteroidota</taxon>
        <taxon>Bacteroidia</taxon>
        <taxon>Bacteroidales</taxon>
        <taxon>Odoribacteraceae</taxon>
        <taxon>Odoribacter</taxon>
    </lineage>
</organism>
<keyword evidence="4" id="KW-0804">Transcription</keyword>
<sequence length="294" mass="33955">MLDHKYKVFYHLAKNPNTTKVAEELLLTQPAISKSIKELEKELGISLFLREKGRMQLTEAGKYLYEKTDFLIQREREINYEIGKMRMSIKGTLYLGASTTLSQYILPEVLARFTTRHPQISISMSSGNTDQIEHEILAGNLQLAFIEGNPSQPDIHYIPYIRDEIVLVTAKDTPVEENISPEKFIQLPFVFREKGSGTYHIIRKHLKEAGIDINHLTNRLVLGSTEGIKHYLLHSDCFALLSIYSVREELSAGKLKLIEMNDLCIHRMFYIIHRQGEPDPYARQFMEFALNQKK</sequence>
<evidence type="ECO:0000256" key="3">
    <source>
        <dbReference type="ARBA" id="ARBA00023125"/>
    </source>
</evidence>
<dbReference type="GO" id="GO:0000976">
    <property type="term" value="F:transcription cis-regulatory region binding"/>
    <property type="evidence" value="ECO:0007669"/>
    <property type="project" value="TreeGrafter"/>
</dbReference>
<dbReference type="eggNOG" id="COG0583">
    <property type="taxonomic scope" value="Bacteria"/>
</dbReference>
<dbReference type="PRINTS" id="PR00039">
    <property type="entry name" value="HTHLYSR"/>
</dbReference>
<name>H1DJ73_9BACT</name>